<dbReference type="AlphaFoldDB" id="A0A5E4NBY5"/>
<reference evidence="2 3" key="1">
    <citation type="submission" date="2019-08" db="EMBL/GenBank/DDBJ databases">
        <authorList>
            <person name="Alioto T."/>
            <person name="Alioto T."/>
            <person name="Gomez Garrido J."/>
        </authorList>
    </citation>
    <scope>NUCLEOTIDE SEQUENCE [LARGE SCALE GENOMIC DNA]</scope>
</reference>
<feature type="domain" description="Retrovirus-related Pol polyprotein from transposon TNT 1-94-like beta-barrel" evidence="1">
    <location>
        <begin position="22"/>
        <end position="103"/>
    </location>
</feature>
<keyword evidence="3" id="KW-1185">Reference proteome</keyword>
<dbReference type="EMBL" id="CABPRJ010001906">
    <property type="protein sequence ID" value="VVC40655.1"/>
    <property type="molecule type" value="Genomic_DNA"/>
</dbReference>
<name>A0A5E4NBY5_9HEMI</name>
<evidence type="ECO:0000259" key="1">
    <source>
        <dbReference type="Pfam" id="PF22936"/>
    </source>
</evidence>
<dbReference type="Proteomes" id="UP000325440">
    <property type="component" value="Unassembled WGS sequence"/>
</dbReference>
<dbReference type="Pfam" id="PF22936">
    <property type="entry name" value="Pol_BBD"/>
    <property type="match status" value="1"/>
</dbReference>
<evidence type="ECO:0000313" key="3">
    <source>
        <dbReference type="Proteomes" id="UP000325440"/>
    </source>
</evidence>
<gene>
    <name evidence="2" type="ORF">CINCED_3A013821</name>
</gene>
<dbReference type="OrthoDB" id="6624323at2759"/>
<organism evidence="2 3">
    <name type="scientific">Cinara cedri</name>
    <dbReference type="NCBI Taxonomy" id="506608"/>
    <lineage>
        <taxon>Eukaryota</taxon>
        <taxon>Metazoa</taxon>
        <taxon>Ecdysozoa</taxon>
        <taxon>Arthropoda</taxon>
        <taxon>Hexapoda</taxon>
        <taxon>Insecta</taxon>
        <taxon>Pterygota</taxon>
        <taxon>Neoptera</taxon>
        <taxon>Paraneoptera</taxon>
        <taxon>Hemiptera</taxon>
        <taxon>Sternorrhyncha</taxon>
        <taxon>Aphidomorpha</taxon>
        <taxon>Aphidoidea</taxon>
        <taxon>Aphididae</taxon>
        <taxon>Lachninae</taxon>
        <taxon>Cinara</taxon>
    </lineage>
</organism>
<proteinExistence type="predicted"/>
<accession>A0A5E4NBY5</accession>
<dbReference type="InterPro" id="IPR054722">
    <property type="entry name" value="PolX-like_BBD"/>
</dbReference>
<evidence type="ECO:0000313" key="2">
    <source>
        <dbReference type="EMBL" id="VVC40655.1"/>
    </source>
</evidence>
<protein>
    <recommendedName>
        <fullName evidence="1">Retrovirus-related Pol polyprotein from transposon TNT 1-94-like beta-barrel domain-containing protein</fullName>
    </recommendedName>
</protein>
<sequence length="120" mass="13396">MVLVTVCNEVCKVKVNSTNRCIDNGAIKHVTNCLDLFVDFQTFKTPCNVKVAGKETCKAVDQGSVRVLSKVDEKIEELILKDVRYVPNITKNLFSILVAQDKNPLSTLFSTTTKCWLKAD</sequence>